<protein>
    <recommendedName>
        <fullName evidence="2">C2H2-type domain-containing protein</fullName>
    </recommendedName>
</protein>
<feature type="domain" description="C2H2-type" evidence="2">
    <location>
        <begin position="213"/>
        <end position="235"/>
    </location>
</feature>
<dbReference type="AlphaFoldDB" id="A0A8E2EL94"/>
<dbReference type="PROSITE" id="PS00028">
    <property type="entry name" value="ZINC_FINGER_C2H2_1"/>
    <property type="match status" value="1"/>
</dbReference>
<evidence type="ECO:0000259" key="2">
    <source>
        <dbReference type="PROSITE" id="PS00028"/>
    </source>
</evidence>
<name>A0A8E2EL94_9PEZI</name>
<reference evidence="3 4" key="1">
    <citation type="journal article" date="2016" name="Nat. Commun.">
        <title>Ectomycorrhizal ecology is imprinted in the genome of the dominant symbiotic fungus Cenococcum geophilum.</title>
        <authorList>
            <consortium name="DOE Joint Genome Institute"/>
            <person name="Peter M."/>
            <person name="Kohler A."/>
            <person name="Ohm R.A."/>
            <person name="Kuo A."/>
            <person name="Krutzmann J."/>
            <person name="Morin E."/>
            <person name="Arend M."/>
            <person name="Barry K.W."/>
            <person name="Binder M."/>
            <person name="Choi C."/>
            <person name="Clum A."/>
            <person name="Copeland A."/>
            <person name="Grisel N."/>
            <person name="Haridas S."/>
            <person name="Kipfer T."/>
            <person name="LaButti K."/>
            <person name="Lindquist E."/>
            <person name="Lipzen A."/>
            <person name="Maire R."/>
            <person name="Meier B."/>
            <person name="Mihaltcheva S."/>
            <person name="Molinier V."/>
            <person name="Murat C."/>
            <person name="Poggeler S."/>
            <person name="Quandt C.A."/>
            <person name="Sperisen C."/>
            <person name="Tritt A."/>
            <person name="Tisserant E."/>
            <person name="Crous P.W."/>
            <person name="Henrissat B."/>
            <person name="Nehls U."/>
            <person name="Egli S."/>
            <person name="Spatafora J.W."/>
            <person name="Grigoriev I.V."/>
            <person name="Martin F.M."/>
        </authorList>
    </citation>
    <scope>NUCLEOTIDE SEQUENCE [LARGE SCALE GENOMIC DNA]</scope>
    <source>
        <strain evidence="3 4">CBS 459.81</strain>
    </source>
</reference>
<dbReference type="OrthoDB" id="6077919at2759"/>
<dbReference type="EMBL" id="KV744810">
    <property type="protein sequence ID" value="OCK86019.1"/>
    <property type="molecule type" value="Genomic_DNA"/>
</dbReference>
<dbReference type="InterPro" id="IPR013087">
    <property type="entry name" value="Znf_C2H2_type"/>
</dbReference>
<keyword evidence="4" id="KW-1185">Reference proteome</keyword>
<evidence type="ECO:0000256" key="1">
    <source>
        <dbReference type="SAM" id="MobiDB-lite"/>
    </source>
</evidence>
<organism evidence="3 4">
    <name type="scientific">Lepidopterella palustris CBS 459.81</name>
    <dbReference type="NCBI Taxonomy" id="1314670"/>
    <lineage>
        <taxon>Eukaryota</taxon>
        <taxon>Fungi</taxon>
        <taxon>Dikarya</taxon>
        <taxon>Ascomycota</taxon>
        <taxon>Pezizomycotina</taxon>
        <taxon>Dothideomycetes</taxon>
        <taxon>Pleosporomycetidae</taxon>
        <taxon>Mytilinidiales</taxon>
        <taxon>Argynnaceae</taxon>
        <taxon>Lepidopterella</taxon>
    </lineage>
</organism>
<feature type="region of interest" description="Disordered" evidence="1">
    <location>
        <begin position="1"/>
        <end position="21"/>
    </location>
</feature>
<evidence type="ECO:0000313" key="4">
    <source>
        <dbReference type="Proteomes" id="UP000250266"/>
    </source>
</evidence>
<sequence length="391" mass="44439">MIPDFATGQADGHSSRNDSSSETYLGVSQLLLSGTVGAHLPPVWSPLGQCIDSSKYVMPTPENVQAANRACEEKRRRSSVASALSRARRRERENQVLASIAVLEEDVEFYRRERDYLAQLTDTALGPGARYFRPPSPCRGRPPVPVSDLSSIVRKLEAKTQRMEIAMQKHEEDLQAFAEIHSGGAESYLAISRNRSCIEQRQRPQVRDHTYGCTFPRCWRTFETGDVWKAHEKGHFYPEAWSCPDCLKLCFRRERFVEHLTVHHWIIDEAIITSRCTYQRVTYDHDDSYWCGFCRTILQGSSMSSMPFGRQVEDRFQHINAHFELGLRIDQWYCLETRRIKGSTAIDSSEVHELPNYKSLAQGGHGDNSQSTTGDGSGGQKRKIRESDDSG</sequence>
<evidence type="ECO:0000313" key="3">
    <source>
        <dbReference type="EMBL" id="OCK86019.1"/>
    </source>
</evidence>
<gene>
    <name evidence="3" type="ORF">K432DRAFT_438839</name>
</gene>
<dbReference type="SMART" id="SM00355">
    <property type="entry name" value="ZnF_C2H2"/>
    <property type="match status" value="2"/>
</dbReference>
<dbReference type="Proteomes" id="UP000250266">
    <property type="component" value="Unassembled WGS sequence"/>
</dbReference>
<proteinExistence type="predicted"/>
<accession>A0A8E2EL94</accession>
<feature type="region of interest" description="Disordered" evidence="1">
    <location>
        <begin position="357"/>
        <end position="391"/>
    </location>
</feature>